<gene>
    <name evidence="1" type="ORF">SBA1_90024</name>
</gene>
<dbReference type="EMBL" id="OMOD01000188">
    <property type="protein sequence ID" value="SPF48888.1"/>
    <property type="molecule type" value="Genomic_DNA"/>
</dbReference>
<evidence type="ECO:0000313" key="1">
    <source>
        <dbReference type="EMBL" id="SPF48888.1"/>
    </source>
</evidence>
<dbReference type="AlphaFoldDB" id="A0A2U3LAG7"/>
<proteinExistence type="predicted"/>
<reference evidence="2" key="1">
    <citation type="submission" date="2018-02" db="EMBL/GenBank/DDBJ databases">
        <authorList>
            <person name="Hausmann B."/>
        </authorList>
    </citation>
    <scope>NUCLEOTIDE SEQUENCE [LARGE SCALE GENOMIC DNA]</scope>
    <source>
        <strain evidence="2">Peat soil MAG SbA1</strain>
    </source>
</reference>
<sequence>MRWCGYWFATCAAEAALADCAPRLKADRNLVVAQFELPAILTFLDGVIPSAAAFQAERGISRGASR</sequence>
<organism evidence="1 2">
    <name type="scientific">Candidatus Sulfotelmatobacter kueseliae</name>
    <dbReference type="NCBI Taxonomy" id="2042962"/>
    <lineage>
        <taxon>Bacteria</taxon>
        <taxon>Pseudomonadati</taxon>
        <taxon>Acidobacteriota</taxon>
        <taxon>Terriglobia</taxon>
        <taxon>Terriglobales</taxon>
        <taxon>Candidatus Korobacteraceae</taxon>
        <taxon>Candidatus Sulfotelmatobacter</taxon>
    </lineage>
</organism>
<protein>
    <submittedName>
        <fullName evidence="1">Uncharacterized protein</fullName>
    </submittedName>
</protein>
<accession>A0A2U3LAG7</accession>
<evidence type="ECO:0000313" key="2">
    <source>
        <dbReference type="Proteomes" id="UP000238701"/>
    </source>
</evidence>
<name>A0A2U3LAG7_9BACT</name>
<dbReference type="Proteomes" id="UP000238701">
    <property type="component" value="Unassembled WGS sequence"/>
</dbReference>